<keyword evidence="3" id="KW-1185">Reference proteome</keyword>
<dbReference type="Gene3D" id="3.30.750.24">
    <property type="entry name" value="STAS domain"/>
    <property type="match status" value="1"/>
</dbReference>
<dbReference type="Proteomes" id="UP000178953">
    <property type="component" value="Unassembled WGS sequence"/>
</dbReference>
<sequence length="285" mass="30135">MLTMIEEHDATTVVLRMSGELHAGTYRDARDGVIKAALTAPALVVDVDGLRVTDRHAWSVFTSARWHVHAWPDVPIALACGDRGTRRLLASLSITRYVPVYASVDAAARAVADASHRYRRRAAVDLDGGGAVRRAQAFVKDRLRQWRLLDAMPAVLIVSTVFVENAMEHGGGSCTLRLETDDVGADGGVVNGGVVNGGVVNGGVVNGGVVNGGVVNGVVVAVTDANPAQATRREQDPTAPPTGLDLVAAVSHGWRNLPTPQGKTVWALIRPQDDFLTGIAGLVHR</sequence>
<dbReference type="InterPro" id="IPR002645">
    <property type="entry name" value="STAS_dom"/>
</dbReference>
<dbReference type="InterPro" id="IPR036513">
    <property type="entry name" value="STAS_dom_sf"/>
</dbReference>
<reference evidence="2 3" key="1">
    <citation type="submission" date="2016-09" db="EMBL/GenBank/DDBJ databases">
        <title>genome sequence of Mycobacterium sp. 739 SCH.</title>
        <authorList>
            <person name="Greninger A.L."/>
            <person name="Qin X."/>
            <person name="Jerome K."/>
            <person name="Vora S."/>
            <person name="Quinn K."/>
        </authorList>
    </citation>
    <scope>NUCLEOTIDE SEQUENCE [LARGE SCALE GENOMIC DNA]</scope>
    <source>
        <strain evidence="2 3">SCH</strain>
    </source>
</reference>
<evidence type="ECO:0000259" key="1">
    <source>
        <dbReference type="PROSITE" id="PS50801"/>
    </source>
</evidence>
<evidence type="ECO:0000313" key="3">
    <source>
        <dbReference type="Proteomes" id="UP000178953"/>
    </source>
</evidence>
<dbReference type="SUPFAM" id="SSF52091">
    <property type="entry name" value="SpoIIaa-like"/>
    <property type="match status" value="1"/>
</dbReference>
<gene>
    <name evidence="2" type="ORF">BEL07_15190</name>
</gene>
<dbReference type="InterPro" id="IPR050267">
    <property type="entry name" value="Anti-sigma-factor_SerPK"/>
</dbReference>
<name>A0A1E8Q3E1_9MYCO</name>
<dbReference type="PANTHER" id="PTHR35526:SF3">
    <property type="entry name" value="ANTI-SIGMA-F FACTOR RSBW"/>
    <property type="match status" value="1"/>
</dbReference>
<comment type="caution">
    <text evidence="2">The sequence shown here is derived from an EMBL/GenBank/DDBJ whole genome shotgun (WGS) entry which is preliminary data.</text>
</comment>
<dbReference type="PROSITE" id="PS50801">
    <property type="entry name" value="STAS"/>
    <property type="match status" value="1"/>
</dbReference>
<accession>A0A1E8Q3E1</accession>
<dbReference type="AlphaFoldDB" id="A0A1E8Q3E1"/>
<dbReference type="EMBL" id="MCHX01000032">
    <property type="protein sequence ID" value="OFJ52946.1"/>
    <property type="molecule type" value="Genomic_DNA"/>
</dbReference>
<proteinExistence type="predicted"/>
<protein>
    <recommendedName>
        <fullName evidence="1">STAS domain-containing protein</fullName>
    </recommendedName>
</protein>
<dbReference type="Pfam" id="PF01740">
    <property type="entry name" value="STAS"/>
    <property type="match status" value="1"/>
</dbReference>
<evidence type="ECO:0000313" key="2">
    <source>
        <dbReference type="EMBL" id="OFJ52946.1"/>
    </source>
</evidence>
<dbReference type="PANTHER" id="PTHR35526">
    <property type="entry name" value="ANTI-SIGMA-F FACTOR RSBW-RELATED"/>
    <property type="match status" value="1"/>
</dbReference>
<feature type="domain" description="STAS" evidence="1">
    <location>
        <begin position="13"/>
        <end position="111"/>
    </location>
</feature>
<organism evidence="2 3">
    <name type="scientific">Mycolicibacterium grossiae</name>
    <dbReference type="NCBI Taxonomy" id="1552759"/>
    <lineage>
        <taxon>Bacteria</taxon>
        <taxon>Bacillati</taxon>
        <taxon>Actinomycetota</taxon>
        <taxon>Actinomycetes</taxon>
        <taxon>Mycobacteriales</taxon>
        <taxon>Mycobacteriaceae</taxon>
        <taxon>Mycolicibacterium</taxon>
    </lineage>
</organism>